<sequence>MEERVPIELDSKVAMGLLTHAEYGRVAFVSGGAPVIRPLNHVVFEGRIIVYTQHVSAFAEAVRAQPGLAVAYQADEIEAHSHIGWSVLVDGTATDITGEPGAELLGKRVQSWIDRPLDAVIAIQPAAVTGLRMTIK</sequence>
<proteinExistence type="predicted"/>
<gene>
    <name evidence="1" type="ORF">GCM10009830_23610</name>
</gene>
<comment type="caution">
    <text evidence="1">The sequence shown here is derived from an EMBL/GenBank/DDBJ whole genome shotgun (WGS) entry which is preliminary data.</text>
</comment>
<dbReference type="Pfam" id="PF12900">
    <property type="entry name" value="Pyridox_ox_2"/>
    <property type="match status" value="1"/>
</dbReference>
<reference evidence="1 2" key="1">
    <citation type="journal article" date="2019" name="Int. J. Syst. Evol. Microbiol.">
        <title>The Global Catalogue of Microorganisms (GCM) 10K type strain sequencing project: providing services to taxonomists for standard genome sequencing and annotation.</title>
        <authorList>
            <consortium name="The Broad Institute Genomics Platform"/>
            <consortium name="The Broad Institute Genome Sequencing Center for Infectious Disease"/>
            <person name="Wu L."/>
            <person name="Ma J."/>
        </authorList>
    </citation>
    <scope>NUCLEOTIDE SEQUENCE [LARGE SCALE GENOMIC DNA]</scope>
    <source>
        <strain evidence="1 2">JCM 16001</strain>
    </source>
</reference>
<protein>
    <submittedName>
        <fullName evidence="1">Pyridoxamine 5'-phosphate oxidase family protein</fullName>
    </submittedName>
</protein>
<name>A0ABN2GSP4_9ACTN</name>
<dbReference type="InterPro" id="IPR012349">
    <property type="entry name" value="Split_barrel_FMN-bd"/>
</dbReference>
<evidence type="ECO:0000313" key="2">
    <source>
        <dbReference type="Proteomes" id="UP001499851"/>
    </source>
</evidence>
<dbReference type="InterPro" id="IPR024747">
    <property type="entry name" value="Pyridox_Oxase-rel"/>
</dbReference>
<organism evidence="1 2">
    <name type="scientific">Glycomyces endophyticus</name>
    <dbReference type="NCBI Taxonomy" id="480996"/>
    <lineage>
        <taxon>Bacteria</taxon>
        <taxon>Bacillati</taxon>
        <taxon>Actinomycetota</taxon>
        <taxon>Actinomycetes</taxon>
        <taxon>Glycomycetales</taxon>
        <taxon>Glycomycetaceae</taxon>
        <taxon>Glycomyces</taxon>
    </lineage>
</organism>
<evidence type="ECO:0000313" key="1">
    <source>
        <dbReference type="EMBL" id="GAA1676208.1"/>
    </source>
</evidence>
<dbReference type="EMBL" id="BAAAQF010000007">
    <property type="protein sequence ID" value="GAA1676208.1"/>
    <property type="molecule type" value="Genomic_DNA"/>
</dbReference>
<accession>A0ABN2GSP4</accession>
<dbReference type="Proteomes" id="UP001499851">
    <property type="component" value="Unassembled WGS sequence"/>
</dbReference>
<keyword evidence="2" id="KW-1185">Reference proteome</keyword>
<dbReference type="SUPFAM" id="SSF50475">
    <property type="entry name" value="FMN-binding split barrel"/>
    <property type="match status" value="1"/>
</dbReference>
<dbReference type="Gene3D" id="2.30.110.10">
    <property type="entry name" value="Electron Transport, Fmn-binding Protein, Chain A"/>
    <property type="match status" value="1"/>
</dbReference>